<reference evidence="1" key="1">
    <citation type="submission" date="2021-06" db="EMBL/GenBank/DDBJ databases">
        <authorList>
            <person name="Kallberg Y."/>
            <person name="Tangrot J."/>
            <person name="Rosling A."/>
        </authorList>
    </citation>
    <scope>NUCLEOTIDE SEQUENCE</scope>
    <source>
        <strain evidence="1">FL966</strain>
    </source>
</reference>
<keyword evidence="2" id="KW-1185">Reference proteome</keyword>
<evidence type="ECO:0000313" key="1">
    <source>
        <dbReference type="EMBL" id="CAG8810435.1"/>
    </source>
</evidence>
<dbReference type="AlphaFoldDB" id="A0A9N9K3R3"/>
<organism evidence="1 2">
    <name type="scientific">Cetraspora pellucida</name>
    <dbReference type="NCBI Taxonomy" id="1433469"/>
    <lineage>
        <taxon>Eukaryota</taxon>
        <taxon>Fungi</taxon>
        <taxon>Fungi incertae sedis</taxon>
        <taxon>Mucoromycota</taxon>
        <taxon>Glomeromycotina</taxon>
        <taxon>Glomeromycetes</taxon>
        <taxon>Diversisporales</taxon>
        <taxon>Gigasporaceae</taxon>
        <taxon>Cetraspora</taxon>
    </lineage>
</organism>
<accession>A0A9N9K3R3</accession>
<protein>
    <submittedName>
        <fullName evidence="1">20538_t:CDS:1</fullName>
    </submittedName>
</protein>
<dbReference type="Proteomes" id="UP000789759">
    <property type="component" value="Unassembled WGS sequence"/>
</dbReference>
<sequence>WVIGTYSIEHEECEIEITLFVVIDLKKRDFDTQAMIVSLSNHLKILDKVFESNKYLLKISLVGVAQEIPRKVSDNENAVFDILVNELQSSKHLKTNYIDEQDLSSVENANYLKEQIDCRFQLEENNIVTKLIKKRKLKKLTSNVDKSQKKSEYSRKKDKVYLTHSTTYNSNN</sequence>
<feature type="non-terminal residue" evidence="1">
    <location>
        <position position="172"/>
    </location>
</feature>
<proteinExistence type="predicted"/>
<evidence type="ECO:0000313" key="2">
    <source>
        <dbReference type="Proteomes" id="UP000789759"/>
    </source>
</evidence>
<name>A0A9N9K3R3_9GLOM</name>
<dbReference type="EMBL" id="CAJVQA010037956">
    <property type="protein sequence ID" value="CAG8810435.1"/>
    <property type="molecule type" value="Genomic_DNA"/>
</dbReference>
<comment type="caution">
    <text evidence="1">The sequence shown here is derived from an EMBL/GenBank/DDBJ whole genome shotgun (WGS) entry which is preliminary data.</text>
</comment>
<gene>
    <name evidence="1" type="ORF">CPELLU_LOCUS18587</name>
</gene>